<comment type="caution">
    <text evidence="2">The sequence shown here is derived from an EMBL/GenBank/DDBJ whole genome shotgun (WGS) entry which is preliminary data.</text>
</comment>
<dbReference type="SUPFAM" id="SSF47336">
    <property type="entry name" value="ACP-like"/>
    <property type="match status" value="1"/>
</dbReference>
<dbReference type="Proteomes" id="UP001268089">
    <property type="component" value="Unassembled WGS sequence"/>
</dbReference>
<dbReference type="EMBL" id="JAVDXO010000002">
    <property type="protein sequence ID" value="MDR7306087.1"/>
    <property type="molecule type" value="Genomic_DNA"/>
</dbReference>
<protein>
    <submittedName>
        <fullName evidence="2">Acyl carrier protein</fullName>
    </submittedName>
</protein>
<accession>A0ABU1ZKL8</accession>
<evidence type="ECO:0000313" key="3">
    <source>
        <dbReference type="Proteomes" id="UP001268089"/>
    </source>
</evidence>
<evidence type="ECO:0000313" key="2">
    <source>
        <dbReference type="EMBL" id="MDR7306087.1"/>
    </source>
</evidence>
<gene>
    <name evidence="2" type="ORF">J2X15_001365</name>
</gene>
<dbReference type="InterPro" id="IPR036736">
    <property type="entry name" value="ACP-like_sf"/>
</dbReference>
<evidence type="ECO:0000259" key="1">
    <source>
        <dbReference type="PROSITE" id="PS50075"/>
    </source>
</evidence>
<organism evidence="2 3">
    <name type="scientific">Rhodoferax saidenbachensis</name>
    <dbReference type="NCBI Taxonomy" id="1484693"/>
    <lineage>
        <taxon>Bacteria</taxon>
        <taxon>Pseudomonadati</taxon>
        <taxon>Pseudomonadota</taxon>
        <taxon>Betaproteobacteria</taxon>
        <taxon>Burkholderiales</taxon>
        <taxon>Comamonadaceae</taxon>
        <taxon>Rhodoferax</taxon>
    </lineage>
</organism>
<reference evidence="2 3" key="1">
    <citation type="submission" date="2023-07" db="EMBL/GenBank/DDBJ databases">
        <title>Sorghum-associated microbial communities from plants grown in Nebraska, USA.</title>
        <authorList>
            <person name="Schachtman D."/>
        </authorList>
    </citation>
    <scope>NUCLEOTIDE SEQUENCE [LARGE SCALE GENOMIC DNA]</scope>
    <source>
        <strain evidence="2 3">BE308</strain>
    </source>
</reference>
<dbReference type="RefSeq" id="WP_310340682.1">
    <property type="nucleotide sequence ID" value="NZ_JAVDXO010000002.1"/>
</dbReference>
<proteinExistence type="predicted"/>
<dbReference type="PROSITE" id="PS50075">
    <property type="entry name" value="CARRIER"/>
    <property type="match status" value="1"/>
</dbReference>
<keyword evidence="3" id="KW-1185">Reference proteome</keyword>
<dbReference type="InterPro" id="IPR009081">
    <property type="entry name" value="PP-bd_ACP"/>
</dbReference>
<name>A0ABU1ZKL8_9BURK</name>
<dbReference type="Gene3D" id="1.10.1200.10">
    <property type="entry name" value="ACP-like"/>
    <property type="match status" value="1"/>
</dbReference>
<feature type="domain" description="Carrier" evidence="1">
    <location>
        <begin position="3"/>
        <end position="92"/>
    </location>
</feature>
<sequence>MTAPTAALDQAFLEEVQELLLNAVDAMEPPGGLLPDEPLFGPDSRLDLDSLDGLQLSVAIQKRYGIRMADSKDLRRALGSLEILASYIATHRK</sequence>